<dbReference type="Gene3D" id="1.25.40.10">
    <property type="entry name" value="Tetratricopeptide repeat domain"/>
    <property type="match status" value="1"/>
</dbReference>
<keyword evidence="3" id="KW-1185">Reference proteome</keyword>
<evidence type="ECO:0000313" key="3">
    <source>
        <dbReference type="Proteomes" id="UP001165160"/>
    </source>
</evidence>
<evidence type="ECO:0000256" key="1">
    <source>
        <dbReference type="ARBA" id="ARBA00022737"/>
    </source>
</evidence>
<keyword evidence="1" id="KW-0677">Repeat</keyword>
<dbReference type="InterPro" id="IPR011990">
    <property type="entry name" value="TPR-like_helical_dom_sf"/>
</dbReference>
<dbReference type="AlphaFoldDB" id="A0A9W7FP62"/>
<protein>
    <submittedName>
        <fullName evidence="2">Uncharacterized protein</fullName>
    </submittedName>
</protein>
<proteinExistence type="predicted"/>
<reference evidence="3" key="1">
    <citation type="journal article" date="2023" name="Commun. Biol.">
        <title>Genome analysis of Parmales, the sister group of diatoms, reveals the evolutionary specialization of diatoms from phago-mixotrophs to photoautotrophs.</title>
        <authorList>
            <person name="Ban H."/>
            <person name="Sato S."/>
            <person name="Yoshikawa S."/>
            <person name="Yamada K."/>
            <person name="Nakamura Y."/>
            <person name="Ichinomiya M."/>
            <person name="Sato N."/>
            <person name="Blanc-Mathieu R."/>
            <person name="Endo H."/>
            <person name="Kuwata A."/>
            <person name="Ogata H."/>
        </authorList>
    </citation>
    <scope>NUCLEOTIDE SEQUENCE [LARGE SCALE GENOMIC DNA]</scope>
    <source>
        <strain evidence="3">NIES 3699</strain>
    </source>
</reference>
<name>A0A9W7FP62_9STRA</name>
<comment type="caution">
    <text evidence="2">The sequence shown here is derived from an EMBL/GenBank/DDBJ whole genome shotgun (WGS) entry which is preliminary data.</text>
</comment>
<evidence type="ECO:0000313" key="2">
    <source>
        <dbReference type="EMBL" id="GMI15521.1"/>
    </source>
</evidence>
<sequence>MAVHDTVIRSGIELDGKYWSTLIKSTPLSSSRLLFSKVRRTKVYINNIDSCRTYIDGAFLSTLSKSGLVDEMFNFKEELKEGGEVDGDLRFYNLLLKAVNINLKRKIRIEGGENVDVEGTVFKILKRMEEEGVEMDEFSYGSALQALSLSEDSTELLRLYRVMKRNKNLQAPNKIVKQTLIIGLGRDTSKPSGGLEALRIFDTIKNKDVTLFNACMKANYRDYGVVMRLFNRVMKLYLTGNKGKGTKYVENGYNRKFKPDDVTIMTVLGSLEDSGRLDISDKVFTNALSYGLFSKFDRPLDTTCERDVSGWPIAIVKPGLRYYLGVWREEGEEEDFVCITGVGKERKDDKSTLNEFVKEYVGGFSVGGTVIVRRGEGKMF</sequence>
<gene>
    <name evidence="2" type="ORF">TrVE_jg1660</name>
</gene>
<dbReference type="PANTHER" id="PTHR47932">
    <property type="entry name" value="ATPASE EXPRESSION PROTEIN 3"/>
    <property type="match status" value="1"/>
</dbReference>
<organism evidence="2 3">
    <name type="scientific">Triparma verrucosa</name>
    <dbReference type="NCBI Taxonomy" id="1606542"/>
    <lineage>
        <taxon>Eukaryota</taxon>
        <taxon>Sar</taxon>
        <taxon>Stramenopiles</taxon>
        <taxon>Ochrophyta</taxon>
        <taxon>Bolidophyceae</taxon>
        <taxon>Parmales</taxon>
        <taxon>Triparmaceae</taxon>
        <taxon>Triparma</taxon>
    </lineage>
</organism>
<dbReference type="Proteomes" id="UP001165160">
    <property type="component" value="Unassembled WGS sequence"/>
</dbReference>
<dbReference type="PANTHER" id="PTHR47932:SF44">
    <property type="entry name" value="MIOREX COMPLEX COMPONENT 1"/>
    <property type="match status" value="1"/>
</dbReference>
<accession>A0A9W7FP62</accession>
<dbReference type="EMBL" id="BRXX01000521">
    <property type="protein sequence ID" value="GMI15521.1"/>
    <property type="molecule type" value="Genomic_DNA"/>
</dbReference>